<dbReference type="EMBL" id="CAKOGL010000014">
    <property type="protein sequence ID" value="CAH2094934.1"/>
    <property type="molecule type" value="Genomic_DNA"/>
</dbReference>
<evidence type="ECO:0000259" key="3">
    <source>
        <dbReference type="Pfam" id="PF00135"/>
    </source>
</evidence>
<dbReference type="InterPro" id="IPR050309">
    <property type="entry name" value="Type-B_Carboxylest/Lipase"/>
</dbReference>
<dbReference type="Proteomes" id="UP001153954">
    <property type="component" value="Unassembled WGS sequence"/>
</dbReference>
<evidence type="ECO:0000256" key="1">
    <source>
        <dbReference type="ARBA" id="ARBA00023180"/>
    </source>
</evidence>
<keyword evidence="5" id="KW-1185">Reference proteome</keyword>
<protein>
    <recommendedName>
        <fullName evidence="3">Carboxylesterase type B domain-containing protein</fullName>
    </recommendedName>
</protein>
<evidence type="ECO:0000313" key="4">
    <source>
        <dbReference type="EMBL" id="CAH2094934.1"/>
    </source>
</evidence>
<name>A0AAU9U7W6_EUPED</name>
<dbReference type="SUPFAM" id="SSF53474">
    <property type="entry name" value="alpha/beta-Hydrolases"/>
    <property type="match status" value="1"/>
</dbReference>
<dbReference type="InterPro" id="IPR029058">
    <property type="entry name" value="AB_hydrolase_fold"/>
</dbReference>
<keyword evidence="1" id="KW-0325">Glycoprotein</keyword>
<dbReference type="PANTHER" id="PTHR11559">
    <property type="entry name" value="CARBOXYLESTERASE"/>
    <property type="match status" value="1"/>
</dbReference>
<feature type="chain" id="PRO_5043516039" description="Carboxylesterase type B domain-containing protein" evidence="2">
    <location>
        <begin position="19"/>
        <end position="501"/>
    </location>
</feature>
<feature type="signal peptide" evidence="2">
    <location>
        <begin position="1"/>
        <end position="18"/>
    </location>
</feature>
<sequence length="501" mass="56434">MAKITVLLLMLFTNESEQHVISIAQGKIRGIQRDGYISYLGIPYASISGVNGRFKRAGLAPVWTNIRESNEPHCYTSSPVEECLQLDVHVPFGSAMPVMVWVAGGSGQYNPTLLVKRGIIVVIVRHRLGPMGFLCSSEDKIPGNAGIKDIVVALRWVRDNIVAFYGNPNKVVVAGQSFGAAMVESLMLTPMARGLFHGIILQSGTILAPWAFNFDAEIRANFLKMSVNESSEPLTRAGIADLSSLAEDLELPYLPFGICIEKSFKNEERFLDSSPHDIISTGITAKVPILMGYNNNEAYVFSSLLKEAKVLRRISKGINFLLPIELQSDKRDMSQILKKINDMYFDGTMTMSSILAYHRDAYFLGHIHKSVRMHAASNPVYYYQFSYLGNVGVEGLPGMMKTGAAHSDELAYLFPEKGRILEGDDGVVQDNIIRLWTNFVKHLNPNVDNEYIVWEPVNSQEPRVLDINVRLEMIEFPYKREAQMWEDIYEKYYYESRRYSV</sequence>
<dbReference type="Gene3D" id="3.40.50.1820">
    <property type="entry name" value="alpha/beta hydrolase"/>
    <property type="match status" value="1"/>
</dbReference>
<comment type="caution">
    <text evidence="4">The sequence shown here is derived from an EMBL/GenBank/DDBJ whole genome shotgun (WGS) entry which is preliminary data.</text>
</comment>
<dbReference type="Pfam" id="PF00135">
    <property type="entry name" value="COesterase"/>
    <property type="match status" value="1"/>
</dbReference>
<proteinExistence type="predicted"/>
<gene>
    <name evidence="4" type="ORF">EEDITHA_LOCUS10445</name>
</gene>
<evidence type="ECO:0000313" key="5">
    <source>
        <dbReference type="Proteomes" id="UP001153954"/>
    </source>
</evidence>
<accession>A0AAU9U7W6</accession>
<dbReference type="InterPro" id="IPR002018">
    <property type="entry name" value="CarbesteraseB"/>
</dbReference>
<keyword evidence="2" id="KW-0732">Signal</keyword>
<dbReference type="AlphaFoldDB" id="A0AAU9U7W6"/>
<reference evidence="4" key="1">
    <citation type="submission" date="2022-03" db="EMBL/GenBank/DDBJ databases">
        <authorList>
            <person name="Tunstrom K."/>
        </authorList>
    </citation>
    <scope>NUCLEOTIDE SEQUENCE</scope>
</reference>
<evidence type="ECO:0000256" key="2">
    <source>
        <dbReference type="SAM" id="SignalP"/>
    </source>
</evidence>
<feature type="domain" description="Carboxylesterase type B" evidence="3">
    <location>
        <begin position="18"/>
        <end position="485"/>
    </location>
</feature>
<organism evidence="4 5">
    <name type="scientific">Euphydryas editha</name>
    <name type="common">Edith's checkerspot</name>
    <dbReference type="NCBI Taxonomy" id="104508"/>
    <lineage>
        <taxon>Eukaryota</taxon>
        <taxon>Metazoa</taxon>
        <taxon>Ecdysozoa</taxon>
        <taxon>Arthropoda</taxon>
        <taxon>Hexapoda</taxon>
        <taxon>Insecta</taxon>
        <taxon>Pterygota</taxon>
        <taxon>Neoptera</taxon>
        <taxon>Endopterygota</taxon>
        <taxon>Lepidoptera</taxon>
        <taxon>Glossata</taxon>
        <taxon>Ditrysia</taxon>
        <taxon>Papilionoidea</taxon>
        <taxon>Nymphalidae</taxon>
        <taxon>Nymphalinae</taxon>
        <taxon>Euphydryas</taxon>
    </lineage>
</organism>